<proteinExistence type="predicted"/>
<gene>
    <name evidence="1" type="ORF">LWI29_033069</name>
</gene>
<name>A0AA39RP31_ACESA</name>
<organism evidence="1 2">
    <name type="scientific">Acer saccharum</name>
    <name type="common">Sugar maple</name>
    <dbReference type="NCBI Taxonomy" id="4024"/>
    <lineage>
        <taxon>Eukaryota</taxon>
        <taxon>Viridiplantae</taxon>
        <taxon>Streptophyta</taxon>
        <taxon>Embryophyta</taxon>
        <taxon>Tracheophyta</taxon>
        <taxon>Spermatophyta</taxon>
        <taxon>Magnoliopsida</taxon>
        <taxon>eudicotyledons</taxon>
        <taxon>Gunneridae</taxon>
        <taxon>Pentapetalae</taxon>
        <taxon>rosids</taxon>
        <taxon>malvids</taxon>
        <taxon>Sapindales</taxon>
        <taxon>Sapindaceae</taxon>
        <taxon>Hippocastanoideae</taxon>
        <taxon>Acereae</taxon>
        <taxon>Acer</taxon>
    </lineage>
</organism>
<reference evidence="1" key="1">
    <citation type="journal article" date="2022" name="Plant J.">
        <title>Strategies of tolerance reflected in two North American maple genomes.</title>
        <authorList>
            <person name="McEvoy S.L."/>
            <person name="Sezen U.U."/>
            <person name="Trouern-Trend A."/>
            <person name="McMahon S.M."/>
            <person name="Schaberg P.G."/>
            <person name="Yang J."/>
            <person name="Wegrzyn J.L."/>
            <person name="Swenson N.G."/>
        </authorList>
    </citation>
    <scope>NUCLEOTIDE SEQUENCE</scope>
    <source>
        <strain evidence="1">NS2018</strain>
    </source>
</reference>
<evidence type="ECO:0000313" key="1">
    <source>
        <dbReference type="EMBL" id="KAK0577447.1"/>
    </source>
</evidence>
<protein>
    <submittedName>
        <fullName evidence="1">Uncharacterized protein</fullName>
    </submittedName>
</protein>
<accession>A0AA39RP31</accession>
<sequence>MPLLSFKILEDDKVIGSRATLTLCTIHIIYKTSRCSSFTSVFSPSVSESRVLAFSLSLLFFNLTSSHENNLMLN</sequence>
<reference evidence="1" key="2">
    <citation type="submission" date="2023-06" db="EMBL/GenBank/DDBJ databases">
        <authorList>
            <person name="Swenson N.G."/>
            <person name="Wegrzyn J.L."/>
            <person name="Mcevoy S.L."/>
        </authorList>
    </citation>
    <scope>NUCLEOTIDE SEQUENCE</scope>
    <source>
        <strain evidence="1">NS2018</strain>
        <tissue evidence="1">Leaf</tissue>
    </source>
</reference>
<dbReference type="EMBL" id="JAUESC010000386">
    <property type="protein sequence ID" value="KAK0577447.1"/>
    <property type="molecule type" value="Genomic_DNA"/>
</dbReference>
<comment type="caution">
    <text evidence="1">The sequence shown here is derived from an EMBL/GenBank/DDBJ whole genome shotgun (WGS) entry which is preliminary data.</text>
</comment>
<keyword evidence="2" id="KW-1185">Reference proteome</keyword>
<dbReference type="AlphaFoldDB" id="A0AA39RP31"/>
<dbReference type="Proteomes" id="UP001168877">
    <property type="component" value="Unassembled WGS sequence"/>
</dbReference>
<evidence type="ECO:0000313" key="2">
    <source>
        <dbReference type="Proteomes" id="UP001168877"/>
    </source>
</evidence>